<evidence type="ECO:0000313" key="3">
    <source>
        <dbReference type="Proteomes" id="UP001155901"/>
    </source>
</evidence>
<proteinExistence type="predicted"/>
<organism evidence="1 3">
    <name type="scientific">Duganella violaceipulchra</name>
    <dbReference type="NCBI Taxonomy" id="2849652"/>
    <lineage>
        <taxon>Bacteria</taxon>
        <taxon>Pseudomonadati</taxon>
        <taxon>Pseudomonadota</taxon>
        <taxon>Betaproteobacteria</taxon>
        <taxon>Burkholderiales</taxon>
        <taxon>Oxalobacteraceae</taxon>
        <taxon>Telluria group</taxon>
        <taxon>Duganella</taxon>
    </lineage>
</organism>
<dbReference type="RefSeq" id="WP_217945805.1">
    <property type="nucleotide sequence ID" value="NZ_JAHTGR010000022.1"/>
</dbReference>
<keyword evidence="4" id="KW-1185">Reference proteome</keyword>
<reference evidence="1" key="1">
    <citation type="submission" date="2021-07" db="EMBL/GenBank/DDBJ databases">
        <title>Characterization of violacein-producing bacteria and related species.</title>
        <authorList>
            <person name="Wilson H.S."/>
            <person name="De Leon M.E."/>
        </authorList>
    </citation>
    <scope>NUCLEOTIDE SEQUENCE</scope>
    <source>
        <strain evidence="1">HSC-15S17</strain>
    </source>
</reference>
<sequence>MGIATVGFFLYFLHIENGRKKLMSDQPVLIDGLTAETWEACYRPGMPEFAGVSWAYTVESPDSVRLVFGNLGPRRPDGPRMPVFTNAITIPAAVAVELANALLKHFAAPLDKRPKTSGEN</sequence>
<accession>A0AA41HAB0</accession>
<name>A0AA41HAB0_9BURK</name>
<dbReference type="Proteomes" id="UP001155901">
    <property type="component" value="Unassembled WGS sequence"/>
</dbReference>
<comment type="caution">
    <text evidence="1">The sequence shown here is derived from an EMBL/GenBank/DDBJ whole genome shotgun (WGS) entry which is preliminary data.</text>
</comment>
<gene>
    <name evidence="1" type="ORF">KVP70_28690</name>
    <name evidence="2" type="ORF">L1274_006110</name>
</gene>
<evidence type="ECO:0000313" key="1">
    <source>
        <dbReference type="EMBL" id="MBV6324903.1"/>
    </source>
</evidence>
<dbReference type="EMBL" id="JALJZU010000017">
    <property type="protein sequence ID" value="MCP2012349.1"/>
    <property type="molecule type" value="Genomic_DNA"/>
</dbReference>
<dbReference type="AlphaFoldDB" id="A0AA41HAB0"/>
<dbReference type="Proteomes" id="UP001162889">
    <property type="component" value="Unassembled WGS sequence"/>
</dbReference>
<dbReference type="EMBL" id="JAHTGR010000022">
    <property type="protein sequence ID" value="MBV6324903.1"/>
    <property type="molecule type" value="Genomic_DNA"/>
</dbReference>
<protein>
    <submittedName>
        <fullName evidence="1">Uncharacterized protein</fullName>
    </submittedName>
</protein>
<evidence type="ECO:0000313" key="2">
    <source>
        <dbReference type="EMBL" id="MCP2012349.1"/>
    </source>
</evidence>
<reference evidence="2" key="2">
    <citation type="submission" date="2022-03" db="EMBL/GenBank/DDBJ databases">
        <title>Genome Encyclopedia of Bacteria and Archaea VI: Functional Genomics of Type Strains.</title>
        <authorList>
            <person name="Whitman W."/>
        </authorList>
    </citation>
    <scope>NUCLEOTIDE SEQUENCE</scope>
    <source>
        <strain evidence="2">HSC-15S17</strain>
    </source>
</reference>
<evidence type="ECO:0000313" key="4">
    <source>
        <dbReference type="Proteomes" id="UP001162889"/>
    </source>
</evidence>